<dbReference type="Pfam" id="PF02754">
    <property type="entry name" value="CCG"/>
    <property type="match status" value="2"/>
</dbReference>
<feature type="transmembrane region" description="Helical" evidence="7">
    <location>
        <begin position="74"/>
        <end position="95"/>
    </location>
</feature>
<evidence type="ECO:0000256" key="3">
    <source>
        <dbReference type="ARBA" id="ARBA00023002"/>
    </source>
</evidence>
<sequence>MADPTLSAIMWAFALLVTAIALVAFARGLAHMWRTVASGTPDPGRLRPVGRRLWSVVTTALTHREFKGRPWIKAAHWLVMMSFPLLFLTLVSGYAQLRDQTWALPLLGHFIPWEWVTEAFAWAGLAGIVILMAVRRAAGRGSPAEAALSNDDPDRAASVAAEAMGVEDPAVPSRLTRPHPRDSSPGGLASRFLGSTHWQALFVEWVVLIVCACVVALRALEFALLGASPGLEGHASALHFPLTAWLGSLFASAASSSAPALANAVVVVSAIKVITSMTWLMVVGVQTGMGVAWHRFVAVLNLYARRNPDGTKSLGPADHMLIDGEPVTSPDDFDELPEDATLGVGTVEDFSWKARLDLYACTECGRCQELCPAWNTQKPLSPKLLVMGLRDHMESASAKEIITRSDGDAGPDGDSGTGTGPTGTEATGEEDAVLLDKGVAPSPHSFDLVTALTASGATGPGGVLDVAGPLVPGVVSEEVLWDCTNCGACVEQCPVDIEHIDHILDLRRHQVLMESAFPRELARAFRGMESKANPYNQPARKRMDWAKGLDFEVPVVGEDVEDASGVDYLFWVGCAGAYDDKAKATTAAIAELLHTAGVSFAVLGSGESCTGDPARRAGNEVLFQMLAAQAIETLTEASPQRIVVSCAHCFNTIAGEYPQLGGRFEVIHHTQLLNRLVREGLLTPVPASGPTGAPSDSADEAGAAGTGATARSAPDGVGGGHAAGAAPDSGTPLRVTYHDACFLGRHNRVYSPPRELVAALPGVELVEMPRNRDRAMCCGAGGAHAWFEETRGTRIADARIAEAAQTGADVVATACPFCSQMLGSASGSSAGLVPGGPTREAASGTGLPQVRDVAVMLLEAVRRGQDGRAPERD</sequence>
<keyword evidence="7" id="KW-0472">Membrane</keyword>
<proteinExistence type="predicted"/>
<keyword evidence="7" id="KW-1133">Transmembrane helix</keyword>
<keyword evidence="10" id="KW-1185">Reference proteome</keyword>
<accession>J1HKZ6</accession>
<dbReference type="AlphaFoldDB" id="J1HKZ6"/>
<protein>
    <submittedName>
        <fullName evidence="9">Cysteine-rich domain protein</fullName>
    </submittedName>
</protein>
<organism evidence="9 10">
    <name type="scientific">Schaalia georgiae F0490</name>
    <dbReference type="NCBI Taxonomy" id="1125717"/>
    <lineage>
        <taxon>Bacteria</taxon>
        <taxon>Bacillati</taxon>
        <taxon>Actinomycetota</taxon>
        <taxon>Actinomycetes</taxon>
        <taxon>Actinomycetales</taxon>
        <taxon>Actinomycetaceae</taxon>
        <taxon>Schaalia</taxon>
    </lineage>
</organism>
<gene>
    <name evidence="9" type="ORF">HMPREF1317_0980</name>
</gene>
<keyword evidence="7" id="KW-0812">Transmembrane</keyword>
<dbReference type="Pfam" id="PF13187">
    <property type="entry name" value="Fer4_9"/>
    <property type="match status" value="1"/>
</dbReference>
<evidence type="ECO:0000256" key="6">
    <source>
        <dbReference type="SAM" id="MobiDB-lite"/>
    </source>
</evidence>
<comment type="caution">
    <text evidence="9">The sequence shown here is derived from an EMBL/GenBank/DDBJ whole genome shotgun (WGS) entry which is preliminary data.</text>
</comment>
<keyword evidence="4" id="KW-0408">Iron</keyword>
<feature type="region of interest" description="Disordered" evidence="6">
    <location>
        <begin position="401"/>
        <end position="426"/>
    </location>
</feature>
<keyword evidence="3" id="KW-0560">Oxidoreductase</keyword>
<keyword evidence="1" id="KW-0004">4Fe-4S</keyword>
<feature type="transmembrane region" description="Helical" evidence="7">
    <location>
        <begin position="115"/>
        <end position="134"/>
    </location>
</feature>
<evidence type="ECO:0000256" key="1">
    <source>
        <dbReference type="ARBA" id="ARBA00022485"/>
    </source>
</evidence>
<dbReference type="GO" id="GO:0046872">
    <property type="term" value="F:metal ion binding"/>
    <property type="evidence" value="ECO:0007669"/>
    <property type="project" value="UniProtKB-KW"/>
</dbReference>
<feature type="region of interest" description="Disordered" evidence="6">
    <location>
        <begin position="684"/>
        <end position="729"/>
    </location>
</feature>
<name>J1HKZ6_9ACTO</name>
<dbReference type="InterPro" id="IPR017900">
    <property type="entry name" value="4Fe4S_Fe_S_CS"/>
</dbReference>
<evidence type="ECO:0000313" key="10">
    <source>
        <dbReference type="Proteomes" id="UP000004578"/>
    </source>
</evidence>
<dbReference type="PANTHER" id="PTHR43255:SF1">
    <property type="entry name" value="IRON-SULFUR-BINDING OXIDOREDUCTASE FADF-RELATED"/>
    <property type="match status" value="1"/>
</dbReference>
<dbReference type="SUPFAM" id="SSF46548">
    <property type="entry name" value="alpha-helical ferredoxin"/>
    <property type="match status" value="1"/>
</dbReference>
<dbReference type="Gene3D" id="1.10.1060.10">
    <property type="entry name" value="Alpha-helical ferredoxin"/>
    <property type="match status" value="2"/>
</dbReference>
<dbReference type="PROSITE" id="PS00198">
    <property type="entry name" value="4FE4S_FER_1"/>
    <property type="match status" value="1"/>
</dbReference>
<evidence type="ECO:0000256" key="2">
    <source>
        <dbReference type="ARBA" id="ARBA00022723"/>
    </source>
</evidence>
<dbReference type="InterPro" id="IPR009051">
    <property type="entry name" value="Helical_ferredxn"/>
</dbReference>
<feature type="compositionally biased region" description="Low complexity" evidence="6">
    <location>
        <begin position="692"/>
        <end position="715"/>
    </location>
</feature>
<evidence type="ECO:0000256" key="7">
    <source>
        <dbReference type="SAM" id="Phobius"/>
    </source>
</evidence>
<keyword evidence="5" id="KW-0411">Iron-sulfur</keyword>
<evidence type="ECO:0000313" key="9">
    <source>
        <dbReference type="EMBL" id="EJF46218.1"/>
    </source>
</evidence>
<feature type="transmembrane region" description="Helical" evidence="7">
    <location>
        <begin position="201"/>
        <end position="225"/>
    </location>
</feature>
<dbReference type="InterPro" id="IPR051460">
    <property type="entry name" value="HdrC_iron-sulfur_subunit"/>
</dbReference>
<dbReference type="PATRIC" id="fig|1125717.3.peg.922"/>
<keyword evidence="2" id="KW-0479">Metal-binding</keyword>
<dbReference type="GO" id="GO:0005886">
    <property type="term" value="C:plasma membrane"/>
    <property type="evidence" value="ECO:0007669"/>
    <property type="project" value="TreeGrafter"/>
</dbReference>
<dbReference type="Proteomes" id="UP000004578">
    <property type="component" value="Unassembled WGS sequence"/>
</dbReference>
<dbReference type="RefSeq" id="WP_005869717.1">
    <property type="nucleotide sequence ID" value="NZ_AKFS01000143.1"/>
</dbReference>
<dbReference type="PANTHER" id="PTHR43255">
    <property type="entry name" value="IRON-SULFUR-BINDING OXIDOREDUCTASE FADF-RELATED-RELATED"/>
    <property type="match status" value="1"/>
</dbReference>
<feature type="domain" description="4Fe-4S ferredoxin-type" evidence="8">
    <location>
        <begin position="471"/>
        <end position="503"/>
    </location>
</feature>
<dbReference type="InterPro" id="IPR017896">
    <property type="entry name" value="4Fe4S_Fe-S-bd"/>
</dbReference>
<dbReference type="OrthoDB" id="9794954at2"/>
<dbReference type="InterPro" id="IPR004017">
    <property type="entry name" value="Cys_rich_dom"/>
</dbReference>
<dbReference type="GO" id="GO:0051539">
    <property type="term" value="F:4 iron, 4 sulfur cluster binding"/>
    <property type="evidence" value="ECO:0007669"/>
    <property type="project" value="UniProtKB-KW"/>
</dbReference>
<dbReference type="PROSITE" id="PS51379">
    <property type="entry name" value="4FE4S_FER_2"/>
    <property type="match status" value="2"/>
</dbReference>
<feature type="domain" description="4Fe-4S ferredoxin-type" evidence="8">
    <location>
        <begin position="352"/>
        <end position="382"/>
    </location>
</feature>
<evidence type="ECO:0000256" key="4">
    <source>
        <dbReference type="ARBA" id="ARBA00023004"/>
    </source>
</evidence>
<evidence type="ECO:0000256" key="5">
    <source>
        <dbReference type="ARBA" id="ARBA00023014"/>
    </source>
</evidence>
<dbReference type="EMBL" id="AKFS01000143">
    <property type="protein sequence ID" value="EJF46218.1"/>
    <property type="molecule type" value="Genomic_DNA"/>
</dbReference>
<feature type="transmembrane region" description="Helical" evidence="7">
    <location>
        <begin position="6"/>
        <end position="26"/>
    </location>
</feature>
<reference evidence="9 10" key="1">
    <citation type="submission" date="2012-05" db="EMBL/GenBank/DDBJ databases">
        <authorList>
            <person name="Harkins D.M."/>
            <person name="Madupu R."/>
            <person name="Durkin A.S."/>
            <person name="Torralba M."/>
            <person name="Methe B."/>
            <person name="Sutton G.G."/>
            <person name="Nelson K.E."/>
        </authorList>
    </citation>
    <scope>NUCLEOTIDE SEQUENCE [LARGE SCALE GENOMIC DNA]</scope>
    <source>
        <strain evidence="9 10">F0490</strain>
    </source>
</reference>
<evidence type="ECO:0000259" key="8">
    <source>
        <dbReference type="PROSITE" id="PS51379"/>
    </source>
</evidence>
<dbReference type="GO" id="GO:0016491">
    <property type="term" value="F:oxidoreductase activity"/>
    <property type="evidence" value="ECO:0007669"/>
    <property type="project" value="UniProtKB-KW"/>
</dbReference>